<dbReference type="PANTHER" id="PTHR46455:SF2">
    <property type="entry name" value="AT24727P"/>
    <property type="match status" value="1"/>
</dbReference>
<dbReference type="AlphaFoldDB" id="A0A6A7FNI6"/>
<evidence type="ECO:0000256" key="3">
    <source>
        <dbReference type="ARBA" id="ARBA00022833"/>
    </source>
</evidence>
<dbReference type="PROSITE" id="PS50865">
    <property type="entry name" value="ZF_MYND_2"/>
    <property type="match status" value="1"/>
</dbReference>
<feature type="compositionally biased region" description="Polar residues" evidence="6">
    <location>
        <begin position="64"/>
        <end position="76"/>
    </location>
</feature>
<dbReference type="InterPro" id="IPR002893">
    <property type="entry name" value="Znf_MYND"/>
</dbReference>
<feature type="region of interest" description="Disordered" evidence="6">
    <location>
        <begin position="1"/>
        <end position="76"/>
    </location>
</feature>
<evidence type="ECO:0000256" key="2">
    <source>
        <dbReference type="ARBA" id="ARBA00022771"/>
    </source>
</evidence>
<dbReference type="CDD" id="cd20071">
    <property type="entry name" value="SET_SMYD"/>
    <property type="match status" value="1"/>
</dbReference>
<dbReference type="GO" id="GO:0008270">
    <property type="term" value="F:zinc ion binding"/>
    <property type="evidence" value="ECO:0007669"/>
    <property type="project" value="UniProtKB-KW"/>
</dbReference>
<dbReference type="EMBL" id="IACT01000348">
    <property type="protein sequence ID" value="LAC19769.1"/>
    <property type="molecule type" value="mRNA"/>
</dbReference>
<organism evidence="8">
    <name type="scientific">Hirondellea gigas</name>
    <dbReference type="NCBI Taxonomy" id="1518452"/>
    <lineage>
        <taxon>Eukaryota</taxon>
        <taxon>Metazoa</taxon>
        <taxon>Ecdysozoa</taxon>
        <taxon>Arthropoda</taxon>
        <taxon>Crustacea</taxon>
        <taxon>Multicrustacea</taxon>
        <taxon>Malacostraca</taxon>
        <taxon>Eumalacostraca</taxon>
        <taxon>Peracarida</taxon>
        <taxon>Amphipoda</taxon>
        <taxon>Amphilochidea</taxon>
        <taxon>Lysianassida</taxon>
        <taxon>Lysianassidira</taxon>
        <taxon>Lysianassoidea</taxon>
        <taxon>Lysianassidae</taxon>
        <taxon>Hirondellea</taxon>
    </lineage>
</organism>
<dbReference type="PANTHER" id="PTHR46455">
    <property type="entry name" value="SET AND MYND DOMAIN CONTAINING, ARTHROPOD-SPECIFIC, MEMBER 4, ISOFORM A"/>
    <property type="match status" value="1"/>
</dbReference>
<evidence type="ECO:0000259" key="7">
    <source>
        <dbReference type="PROSITE" id="PS50865"/>
    </source>
</evidence>
<dbReference type="Gene3D" id="6.10.140.2220">
    <property type="match status" value="2"/>
</dbReference>
<dbReference type="Gene3D" id="1.10.220.160">
    <property type="match status" value="1"/>
</dbReference>
<feature type="domain" description="MYND-type" evidence="7">
    <location>
        <begin position="230"/>
        <end position="266"/>
    </location>
</feature>
<feature type="coiled-coil region" evidence="5">
    <location>
        <begin position="694"/>
        <end position="732"/>
    </location>
</feature>
<accession>A0A6A7FNI6</accession>
<dbReference type="Pfam" id="PF01753">
    <property type="entry name" value="zf-MYND"/>
    <property type="match status" value="1"/>
</dbReference>
<dbReference type="SUPFAM" id="SSF82199">
    <property type="entry name" value="SET domain"/>
    <property type="match status" value="1"/>
</dbReference>
<keyword evidence="5" id="KW-0175">Coiled coil</keyword>
<dbReference type="PROSITE" id="PS01360">
    <property type="entry name" value="ZF_MYND_1"/>
    <property type="match status" value="1"/>
</dbReference>
<feature type="compositionally biased region" description="Basic and acidic residues" evidence="6">
    <location>
        <begin position="46"/>
        <end position="63"/>
    </location>
</feature>
<keyword evidence="1" id="KW-0479">Metal-binding</keyword>
<evidence type="ECO:0000256" key="6">
    <source>
        <dbReference type="SAM" id="MobiDB-lite"/>
    </source>
</evidence>
<evidence type="ECO:0000313" key="8">
    <source>
        <dbReference type="EMBL" id="LAC19769.1"/>
    </source>
</evidence>
<evidence type="ECO:0000256" key="4">
    <source>
        <dbReference type="PROSITE-ProRule" id="PRU00134"/>
    </source>
</evidence>
<dbReference type="InterPro" id="IPR046341">
    <property type="entry name" value="SET_dom_sf"/>
</dbReference>
<keyword evidence="3" id="KW-0862">Zinc</keyword>
<sequence>MGKKNKRKTRDQCESGKEKQEPAQINSTATKVHDAAVKPKILPVAAHDKVAAPEKSRTPKEDVSNVTDNKNNIAKKNTRQEYINKTIFKPMDRDEEKEVIKALPSKFKNSEEPITLKDLVSAITKAASDRKKVACTTKKENDLKEELGSLLRQIKMDDQMINAPLGSENPVGNEEGLTEIINLLSTRTEPSQECSPNITESLLDSTSRVGRLVVQGSTESDGAKEESGVCQFCEMEATTKCTGCRKVFYCSRDCQKNHWSAHKDVCRPYKIGKIEGFGRVLVATRSISPEEEVLREKPFVVGPRPSSDALCLGCYRRVSGSFKCRVCQWPMCSESCASSTHHAVECGLCSAAGLDGPNALTSRGYAGQHYELITAIRCLVASQKESSRWRAMVDKFGARHSLVVPGSLQNLHYQQNIVEPMRTAFRIDLHQDLAGIEDQTIHTVLNILQVHAVPSRSTYGEVSGLYPMASLLGHSCVPSTRARLQGEYLVVTATESITAGSPITVMFTDILWGTKARRDHLLQTRFFSCSCRRCSDPTELGSYFSALVCPNCKPSQAVLPTKPLSSSAPWACKTCKYQISGDELLETNLTLGSEAAEQLANPTIEGLETLLKKWLYNVHSNHYHLHAIKHSLLQLYGRSNEKEDTKDEAYWKEISKKERICQEFLKVCSLLDPSMAHSVAQFGLAFYELHKTVLQNAKRNFSSAKLETQQLKKKLQLAKALLRRSMDILKHEAEDTPEGQLHCLCQEEFISIGKWMLASGLV</sequence>
<dbReference type="InterPro" id="IPR053010">
    <property type="entry name" value="SET_SmydA-8"/>
</dbReference>
<evidence type="ECO:0000256" key="1">
    <source>
        <dbReference type="ARBA" id="ARBA00022723"/>
    </source>
</evidence>
<dbReference type="Gene3D" id="2.170.270.10">
    <property type="entry name" value="SET domain"/>
    <property type="match status" value="1"/>
</dbReference>
<proteinExistence type="evidence at transcript level"/>
<protein>
    <submittedName>
        <fullName evidence="8">Protein msta-like</fullName>
    </submittedName>
</protein>
<name>A0A6A7FNI6_9CRUS</name>
<evidence type="ECO:0000256" key="5">
    <source>
        <dbReference type="SAM" id="Coils"/>
    </source>
</evidence>
<feature type="compositionally biased region" description="Basic and acidic residues" evidence="6">
    <location>
        <begin position="10"/>
        <end position="21"/>
    </location>
</feature>
<keyword evidence="2 4" id="KW-0863">Zinc-finger</keyword>
<reference evidence="8" key="1">
    <citation type="submission" date="2017-11" db="EMBL/GenBank/DDBJ databases">
        <title>The sensing device of the deep-sea amphipod.</title>
        <authorList>
            <person name="Kobayashi H."/>
            <person name="Nagahama T."/>
            <person name="Arai W."/>
            <person name="Sasagawa Y."/>
            <person name="Umeda M."/>
            <person name="Hayashi T."/>
            <person name="Nikaido I."/>
            <person name="Watanabe H."/>
            <person name="Oguri K."/>
            <person name="Kitazato H."/>
            <person name="Fujioka K."/>
            <person name="Kido Y."/>
            <person name="Takami H."/>
        </authorList>
    </citation>
    <scope>NUCLEOTIDE SEQUENCE</scope>
    <source>
        <tissue evidence="8">Whole body</tissue>
    </source>
</reference>